<feature type="signal peptide" evidence="3">
    <location>
        <begin position="1"/>
        <end position="33"/>
    </location>
</feature>
<dbReference type="OrthoDB" id="9803927at2"/>
<keyword evidence="3" id="KW-0378">Hydrolase</keyword>
<dbReference type="Gene3D" id="3.90.780.10">
    <property type="entry name" value="5'-Nucleotidase, C-terminal domain"/>
    <property type="match status" value="1"/>
</dbReference>
<dbReference type="GO" id="GO:0008768">
    <property type="term" value="F:UDP-sugar diphosphatase activity"/>
    <property type="evidence" value="ECO:0007669"/>
    <property type="project" value="TreeGrafter"/>
</dbReference>
<evidence type="ECO:0000259" key="5">
    <source>
        <dbReference type="Pfam" id="PF02872"/>
    </source>
</evidence>
<evidence type="ECO:0000256" key="2">
    <source>
        <dbReference type="ARBA" id="ARBA00022729"/>
    </source>
</evidence>
<dbReference type="InterPro" id="IPR006146">
    <property type="entry name" value="5'-Nucleotdase_CS"/>
</dbReference>
<dbReference type="InterPro" id="IPR006179">
    <property type="entry name" value="5_nucleotidase/apyrase"/>
</dbReference>
<protein>
    <submittedName>
        <fullName evidence="6">Bifunctional metallophosphatase/5'-nucleotidase</fullName>
    </submittedName>
</protein>
<dbReference type="GO" id="GO:0000166">
    <property type="term" value="F:nucleotide binding"/>
    <property type="evidence" value="ECO:0007669"/>
    <property type="project" value="UniProtKB-KW"/>
</dbReference>
<feature type="chain" id="PRO_5020981476" evidence="3">
    <location>
        <begin position="34"/>
        <end position="605"/>
    </location>
</feature>
<dbReference type="GO" id="GO:0009166">
    <property type="term" value="P:nucleotide catabolic process"/>
    <property type="evidence" value="ECO:0007669"/>
    <property type="project" value="InterPro"/>
</dbReference>
<evidence type="ECO:0000313" key="6">
    <source>
        <dbReference type="EMBL" id="THJ36525.1"/>
    </source>
</evidence>
<sequence length="605" mass="64029">MLTSKRTLPWRYSVATLCLVGFLSACGSGSDDASEAPTEPARKTATISILAINDFHGRLENGGTALVRDPANPAGTRATLGGAAYLQTRLQQLQASNPQGSIVVANGDLIGASPLVSRAFNDEPAIEVLNALGVQVSSVGNHEFDNGKQELLRLINGGCRAGDVIGVETCLREGQFEGARFDYLGANVIDTDTNALLLPGHVVKTIDGVKLGFIGLTLQDTPSVVAAGGTDGLEFADEVASINALIPQLKQESVAAIAVLLHNGGTTQAATINEQHCNNLSPDFAALLAGISAEVDVVFTAHTHRGYQCVLPDGKLLISGASYGQLISQVELTIDLATNGVIDKRSENHPVVNDIGALNSDGVAIEVPAMYPVLGKDPEIAAMVDFYRNLIKPITDQIVGQIDRPMAVEANASGESVLANLVADIYLWETSERPAYASRPAQIALTNLGGVRADLPTTTVTYGQLYDVMPFGNIAVTRDMTGAQIYRLLEQQWEAPQPSGNSRMLGFSTGFAYSWDARQPEGAPAGTGQRVVAGSVTLHGVPIALEQTYRVTSNDYIAGGGDNMTIMRETTNGQDGRLDLDFTVDYFRQAGLVAAPAQNRITRLN</sequence>
<comment type="caution">
    <text evidence="6">The sequence shown here is derived from an EMBL/GenBank/DDBJ whole genome shotgun (WGS) entry which is preliminary data.</text>
</comment>
<feature type="domain" description="5'-Nucleotidase C-terminal" evidence="5">
    <location>
        <begin position="399"/>
        <end position="567"/>
    </location>
</feature>
<dbReference type="SUPFAM" id="SSF55816">
    <property type="entry name" value="5'-nucleotidase (syn. UDP-sugar hydrolase), C-terminal domain"/>
    <property type="match status" value="1"/>
</dbReference>
<gene>
    <name evidence="6" type="ORF">E8K88_01110</name>
</gene>
<keyword evidence="3" id="KW-0547">Nucleotide-binding</keyword>
<dbReference type="Gene3D" id="3.60.21.10">
    <property type="match status" value="1"/>
</dbReference>
<dbReference type="PRINTS" id="PR01607">
    <property type="entry name" value="APYRASEFAMLY"/>
</dbReference>
<accession>A0A4S5BZK7</accession>
<evidence type="ECO:0000256" key="1">
    <source>
        <dbReference type="ARBA" id="ARBA00006654"/>
    </source>
</evidence>
<evidence type="ECO:0000256" key="3">
    <source>
        <dbReference type="RuleBase" id="RU362119"/>
    </source>
</evidence>
<dbReference type="InterPro" id="IPR036907">
    <property type="entry name" value="5'-Nucleotdase_C_sf"/>
</dbReference>
<dbReference type="PANTHER" id="PTHR11575:SF24">
    <property type="entry name" value="5'-NUCLEOTIDASE"/>
    <property type="match status" value="1"/>
</dbReference>
<organism evidence="6 7">
    <name type="scientific">Lampropedia aestuarii</name>
    <dbReference type="NCBI Taxonomy" id="2562762"/>
    <lineage>
        <taxon>Bacteria</taxon>
        <taxon>Pseudomonadati</taxon>
        <taxon>Pseudomonadota</taxon>
        <taxon>Betaproteobacteria</taxon>
        <taxon>Burkholderiales</taxon>
        <taxon>Comamonadaceae</taxon>
        <taxon>Lampropedia</taxon>
    </lineage>
</organism>
<dbReference type="Pfam" id="PF00149">
    <property type="entry name" value="Metallophos"/>
    <property type="match status" value="1"/>
</dbReference>
<dbReference type="SUPFAM" id="SSF56300">
    <property type="entry name" value="Metallo-dependent phosphatases"/>
    <property type="match status" value="1"/>
</dbReference>
<dbReference type="PROSITE" id="PS00785">
    <property type="entry name" value="5_NUCLEOTIDASE_1"/>
    <property type="match status" value="1"/>
</dbReference>
<dbReference type="InterPro" id="IPR029052">
    <property type="entry name" value="Metallo-depent_PP-like"/>
</dbReference>
<keyword evidence="2 3" id="KW-0732">Signal</keyword>
<dbReference type="AlphaFoldDB" id="A0A4S5BZK7"/>
<dbReference type="InterPro" id="IPR004843">
    <property type="entry name" value="Calcineurin-like_PHP"/>
</dbReference>
<dbReference type="PANTHER" id="PTHR11575">
    <property type="entry name" value="5'-NUCLEOTIDASE-RELATED"/>
    <property type="match status" value="1"/>
</dbReference>
<comment type="similarity">
    <text evidence="1 3">Belongs to the 5'-nucleotidase family.</text>
</comment>
<proteinExistence type="inferred from homology"/>
<dbReference type="GO" id="GO:0046872">
    <property type="term" value="F:metal ion binding"/>
    <property type="evidence" value="ECO:0007669"/>
    <property type="project" value="InterPro"/>
</dbReference>
<dbReference type="PROSITE" id="PS51257">
    <property type="entry name" value="PROKAR_LIPOPROTEIN"/>
    <property type="match status" value="1"/>
</dbReference>
<dbReference type="GO" id="GO:0030288">
    <property type="term" value="C:outer membrane-bounded periplasmic space"/>
    <property type="evidence" value="ECO:0007669"/>
    <property type="project" value="TreeGrafter"/>
</dbReference>
<dbReference type="Pfam" id="PF02872">
    <property type="entry name" value="5_nucleotid_C"/>
    <property type="match status" value="1"/>
</dbReference>
<dbReference type="InterPro" id="IPR008334">
    <property type="entry name" value="5'-Nucleotdase_C"/>
</dbReference>
<dbReference type="EMBL" id="SSWX01000001">
    <property type="protein sequence ID" value="THJ36525.1"/>
    <property type="molecule type" value="Genomic_DNA"/>
</dbReference>
<reference evidence="6 7" key="1">
    <citation type="submission" date="2019-04" db="EMBL/GenBank/DDBJ databases">
        <title>Lampropedia sp YIM MLB12 draf genome.</title>
        <authorList>
            <person name="Wang Y.-X."/>
        </authorList>
    </citation>
    <scope>NUCLEOTIDE SEQUENCE [LARGE SCALE GENOMIC DNA]</scope>
    <source>
        <strain evidence="6 7">YIM MLB12</strain>
    </source>
</reference>
<name>A0A4S5BZK7_9BURK</name>
<evidence type="ECO:0000259" key="4">
    <source>
        <dbReference type="Pfam" id="PF00149"/>
    </source>
</evidence>
<evidence type="ECO:0000313" key="7">
    <source>
        <dbReference type="Proteomes" id="UP000306236"/>
    </source>
</evidence>
<dbReference type="RefSeq" id="WP_136404784.1">
    <property type="nucleotide sequence ID" value="NZ_SSWX01000001.1"/>
</dbReference>
<dbReference type="GO" id="GO:0008253">
    <property type="term" value="F:5'-nucleotidase activity"/>
    <property type="evidence" value="ECO:0007669"/>
    <property type="project" value="TreeGrafter"/>
</dbReference>
<keyword evidence="7" id="KW-1185">Reference proteome</keyword>
<dbReference type="Proteomes" id="UP000306236">
    <property type="component" value="Unassembled WGS sequence"/>
</dbReference>
<feature type="domain" description="Calcineurin-like phosphoesterase" evidence="4">
    <location>
        <begin position="48"/>
        <end position="305"/>
    </location>
</feature>